<dbReference type="PANTHER" id="PTHR42691">
    <property type="entry name" value="ASPARTATE AMINOTRANSFERASE YHDR-RELATED"/>
    <property type="match status" value="1"/>
</dbReference>
<reference evidence="4" key="1">
    <citation type="submission" date="2016-01" db="EMBL/GenBank/DDBJ databases">
        <authorList>
            <person name="Mitreva M."/>
            <person name="Pepin K.H."/>
            <person name="Mihindukulasuriya K.A."/>
            <person name="Fulton R."/>
            <person name="Fronick C."/>
            <person name="O'Laughlin M."/>
            <person name="Miner T."/>
            <person name="Herter B."/>
            <person name="Rosa B.A."/>
            <person name="Cordes M."/>
            <person name="Tomlinson C."/>
            <person name="Wollam A."/>
            <person name="Palsikar V.B."/>
            <person name="Mardis E.R."/>
            <person name="Wilson R.K."/>
        </authorList>
    </citation>
    <scope>NUCLEOTIDE SEQUENCE [LARGE SCALE GENOMIC DNA]</scope>
    <source>
        <strain evidence="4">KA00182</strain>
    </source>
</reference>
<evidence type="ECO:0000259" key="2">
    <source>
        <dbReference type="Pfam" id="PF00155"/>
    </source>
</evidence>
<dbReference type="InterPro" id="IPR004838">
    <property type="entry name" value="NHTrfase_class1_PyrdxlP-BS"/>
</dbReference>
<feature type="domain" description="Aminotransferase class I/classII large" evidence="2">
    <location>
        <begin position="45"/>
        <end position="395"/>
    </location>
</feature>
<evidence type="ECO:0000313" key="3">
    <source>
        <dbReference type="EMBL" id="KXB91898.1"/>
    </source>
</evidence>
<dbReference type="AlphaFoldDB" id="A0A134CI51"/>
<dbReference type="PANTHER" id="PTHR42691:SF1">
    <property type="entry name" value="ASPARTATE AMINOTRANSFERASE YHDR-RELATED"/>
    <property type="match status" value="1"/>
</dbReference>
<dbReference type="InterPro" id="IPR015421">
    <property type="entry name" value="PyrdxlP-dep_Trfase_major"/>
</dbReference>
<keyword evidence="1 3" id="KW-0032">Aminotransferase</keyword>
<dbReference type="GO" id="GO:0030170">
    <property type="term" value="F:pyridoxal phosphate binding"/>
    <property type="evidence" value="ECO:0007669"/>
    <property type="project" value="InterPro"/>
</dbReference>
<keyword evidence="4" id="KW-1185">Reference proteome</keyword>
<dbReference type="NCBIfam" id="NF005305">
    <property type="entry name" value="PRK06836.1"/>
    <property type="match status" value="1"/>
</dbReference>
<dbReference type="PROSITE" id="PS00105">
    <property type="entry name" value="AA_TRANSFER_CLASS_1"/>
    <property type="match status" value="1"/>
</dbReference>
<dbReference type="PATRIC" id="fig|1588748.3.peg.600"/>
<dbReference type="Proteomes" id="UP000070160">
    <property type="component" value="Unassembled WGS sequence"/>
</dbReference>
<name>A0A134CI51_9FIRM</name>
<protein>
    <recommendedName>
        <fullName evidence="1">Aminotransferase</fullName>
        <ecNumber evidence="1">2.6.1.-</ecNumber>
    </recommendedName>
</protein>
<comment type="similarity">
    <text evidence="1">Belongs to the class-I pyridoxal-phosphate-dependent aminotransferase family.</text>
</comment>
<dbReference type="SUPFAM" id="SSF53383">
    <property type="entry name" value="PLP-dependent transferases"/>
    <property type="match status" value="1"/>
</dbReference>
<evidence type="ECO:0000313" key="4">
    <source>
        <dbReference type="Proteomes" id="UP000070160"/>
    </source>
</evidence>
<dbReference type="Gene3D" id="3.40.640.10">
    <property type="entry name" value="Type I PLP-dependent aspartate aminotransferase-like (Major domain)"/>
    <property type="match status" value="1"/>
</dbReference>
<dbReference type="GO" id="GO:0008483">
    <property type="term" value="F:transaminase activity"/>
    <property type="evidence" value="ECO:0007669"/>
    <property type="project" value="UniProtKB-KW"/>
</dbReference>
<dbReference type="EC" id="2.6.1.-" evidence="1"/>
<evidence type="ECO:0000256" key="1">
    <source>
        <dbReference type="RuleBase" id="RU000481"/>
    </source>
</evidence>
<comment type="caution">
    <text evidence="3">The sequence shown here is derived from an EMBL/GenBank/DDBJ whole genome shotgun (WGS) entry which is preliminary data.</text>
</comment>
<keyword evidence="1 3" id="KW-0808">Transferase</keyword>
<accession>A0A134CI51</accession>
<dbReference type="CDD" id="cd00609">
    <property type="entry name" value="AAT_like"/>
    <property type="match status" value="1"/>
</dbReference>
<dbReference type="InterPro" id="IPR004839">
    <property type="entry name" value="Aminotransferase_I/II_large"/>
</dbReference>
<organism evidence="3 4">
    <name type="scientific">Megasphaera hutchinsoni</name>
    <dbReference type="NCBI Taxonomy" id="1588748"/>
    <lineage>
        <taxon>Bacteria</taxon>
        <taxon>Bacillati</taxon>
        <taxon>Bacillota</taxon>
        <taxon>Negativicutes</taxon>
        <taxon>Veillonellales</taxon>
        <taxon>Veillonellaceae</taxon>
        <taxon>Megasphaera</taxon>
    </lineage>
</organism>
<proteinExistence type="inferred from homology"/>
<dbReference type="EMBL" id="LSDT01000025">
    <property type="protein sequence ID" value="KXB91898.1"/>
    <property type="molecule type" value="Genomic_DNA"/>
</dbReference>
<dbReference type="InterPro" id="IPR015424">
    <property type="entry name" value="PyrdxlP-dep_Trfase"/>
</dbReference>
<gene>
    <name evidence="3" type="ORF">HMPREF3182_00632</name>
</gene>
<dbReference type="Pfam" id="PF00155">
    <property type="entry name" value="Aminotran_1_2"/>
    <property type="match status" value="1"/>
</dbReference>
<sequence>MIIKSVMEAINMASPDMMALGSQASVIRDLFAYGQEQAAKIGKEHVFDFSIGNPTVPAPACVAKAIHQVFMTYSSTDIHGYTAAAGDKKVRDGLAAYMNEQYGANVTGDCFYLTCGAAASLTITLKAIVEKSSDEIIVIAPFFPEYTVFIKNAGAKVCVVPPDTEHFQIPLAEFANAINEHTRAVILNSPNNPSGVVYTPETYQQVATILAEKSKEYGHPIYIIADEPYREIIYDGKPIVYVPSHYQDTIICYSYSKSLSLPGERIGYILVPPQVTSAADVYTAICGAGRSMGFVCAPHLFQHVILQCLGEVSDISIYDRNRKLLYTELTKMGYECVYPDGAFYLFVKSPETDAKAFSDKAKALNLLIVPADSFGCPGYVRISYCVEEDMIHRALPVFEQVMQQYK</sequence>
<comment type="cofactor">
    <cofactor evidence="1">
        <name>pyridoxal 5'-phosphate</name>
        <dbReference type="ChEBI" id="CHEBI:597326"/>
    </cofactor>
</comment>
<dbReference type="STRING" id="1588748.HMPREF3182_00632"/>